<evidence type="ECO:0008006" key="3">
    <source>
        <dbReference type="Google" id="ProtNLM"/>
    </source>
</evidence>
<evidence type="ECO:0000313" key="2">
    <source>
        <dbReference type="Proteomes" id="UP000216195"/>
    </source>
</evidence>
<reference evidence="1 2" key="1">
    <citation type="submission" date="2017-04" db="EMBL/GenBank/DDBJ databases">
        <title>Kefir bacterial isolates.</title>
        <authorList>
            <person name="Kim Y."/>
            <person name="Blasche S."/>
            <person name="Patil K.R."/>
        </authorList>
    </citation>
    <scope>NUCLEOTIDE SEQUENCE [LARGE SCALE GENOMIC DNA]</scope>
    <source>
        <strain evidence="1 2">OG2-1</strain>
    </source>
</reference>
<dbReference type="RefSeq" id="WP_095343946.1">
    <property type="nucleotide sequence ID" value="NZ_CP079201.1"/>
</dbReference>
<accession>A0AAE5NH01</accession>
<sequence>MYNSITLKVEYPETRSLDNIRRISGFIKVRGMIDLITELDLDANPRSAKRSSVTAEIVETIQTTPELYPFKSKGILLGASAFQELGRGSYELNFKDRKLEGILDGGHNTLAIGLYLLAEAGVPEKALGKARTWNEMKELWEKNILNLKKLKTKASRSHDAMVPVEILVPNHSDEESIDSFLSSILLICAARNNNVQLKNETIANQDGIFDSLKESLPNYIREAIIWKTNGSGRIPVGTFLSLVWVPLGKVDFSKVVDSEGKSKNITPIPGSQAYSSVSECIKRYQDLISADSISQKSDDMTTWELKSMPIQSALDMVEDVTKVYDLVYKGYKDAYNSNRGRFAGIDAVKTESSRKKNKYTLFAHQPIEHEVPPRAYMMPIMYSMRAIIDRAADGTLSWAVNPIEFYGNKENLARIVGSLKNIMELVDWDPQNVGKKNASYQAVENTVNTMKLEYLAKHR</sequence>
<proteinExistence type="predicted"/>
<protein>
    <recommendedName>
        <fullName evidence="3">AIPR protein</fullName>
    </recommendedName>
</protein>
<dbReference type="AlphaFoldDB" id="A0AAE5NH01"/>
<evidence type="ECO:0000313" key="1">
    <source>
        <dbReference type="EMBL" id="PAK84856.1"/>
    </source>
</evidence>
<name>A0AAE5NH01_9MICC</name>
<gene>
    <name evidence="1" type="ORF">B8W87_09500</name>
</gene>
<comment type="caution">
    <text evidence="1">The sequence shown here is derived from an EMBL/GenBank/DDBJ whole genome shotgun (WGS) entry which is preliminary data.</text>
</comment>
<organism evidence="1 2">
    <name type="scientific">Rothia dentocariosa</name>
    <dbReference type="NCBI Taxonomy" id="2047"/>
    <lineage>
        <taxon>Bacteria</taxon>
        <taxon>Bacillati</taxon>
        <taxon>Actinomycetota</taxon>
        <taxon>Actinomycetes</taxon>
        <taxon>Micrococcales</taxon>
        <taxon>Micrococcaceae</taxon>
        <taxon>Rothia</taxon>
    </lineage>
</organism>
<dbReference type="Proteomes" id="UP000216195">
    <property type="component" value="Unassembled WGS sequence"/>
</dbReference>
<dbReference type="EMBL" id="NCWU01000015">
    <property type="protein sequence ID" value="PAK84856.1"/>
    <property type="molecule type" value="Genomic_DNA"/>
</dbReference>